<proteinExistence type="predicted"/>
<evidence type="ECO:0000256" key="4">
    <source>
        <dbReference type="ARBA" id="ARBA00022833"/>
    </source>
</evidence>
<dbReference type="InterPro" id="IPR004332">
    <property type="entry name" value="Transposase_MuDR"/>
</dbReference>
<name>A0ABM3QZG3_SPIOL</name>
<evidence type="ECO:0000256" key="1">
    <source>
        <dbReference type="ARBA" id="ARBA00022578"/>
    </source>
</evidence>
<keyword evidence="3 7" id="KW-0863">Zinc-finger</keyword>
<organism evidence="10 11">
    <name type="scientific">Spinacia oleracea</name>
    <name type="common">Spinach</name>
    <dbReference type="NCBI Taxonomy" id="3562"/>
    <lineage>
        <taxon>Eukaryota</taxon>
        <taxon>Viridiplantae</taxon>
        <taxon>Streptophyta</taxon>
        <taxon>Embryophyta</taxon>
        <taxon>Tracheophyta</taxon>
        <taxon>Spermatophyta</taxon>
        <taxon>Magnoliopsida</taxon>
        <taxon>eudicotyledons</taxon>
        <taxon>Gunneridae</taxon>
        <taxon>Pentapetalae</taxon>
        <taxon>Caryophyllales</taxon>
        <taxon>Chenopodiaceae</taxon>
        <taxon>Chenopodioideae</taxon>
        <taxon>Anserineae</taxon>
        <taxon>Spinacia</taxon>
    </lineage>
</organism>
<feature type="region of interest" description="Disordered" evidence="8">
    <location>
        <begin position="265"/>
        <end position="316"/>
    </location>
</feature>
<keyword evidence="1" id="KW-0815">Transposition</keyword>
<feature type="region of interest" description="Disordered" evidence="8">
    <location>
        <begin position="886"/>
        <end position="924"/>
    </location>
</feature>
<dbReference type="PROSITE" id="PS50966">
    <property type="entry name" value="ZF_SWIM"/>
    <property type="match status" value="1"/>
</dbReference>
<keyword evidence="10" id="KW-1185">Reference proteome</keyword>
<dbReference type="Pfam" id="PF26130">
    <property type="entry name" value="PB1-like"/>
    <property type="match status" value="1"/>
</dbReference>
<dbReference type="InterPro" id="IPR007527">
    <property type="entry name" value="Znf_SWIM"/>
</dbReference>
<evidence type="ECO:0000256" key="2">
    <source>
        <dbReference type="ARBA" id="ARBA00022723"/>
    </source>
</evidence>
<dbReference type="Proteomes" id="UP000813463">
    <property type="component" value="Chromosome 6"/>
</dbReference>
<keyword evidence="2" id="KW-0479">Metal-binding</keyword>
<dbReference type="InterPro" id="IPR058594">
    <property type="entry name" value="PB1-like_dom_pln"/>
</dbReference>
<dbReference type="PANTHER" id="PTHR31973:SF197">
    <property type="entry name" value="SWIM-TYPE DOMAIN-CONTAINING PROTEIN"/>
    <property type="match status" value="1"/>
</dbReference>
<evidence type="ECO:0000256" key="7">
    <source>
        <dbReference type="PROSITE-ProRule" id="PRU00325"/>
    </source>
</evidence>
<evidence type="ECO:0000256" key="3">
    <source>
        <dbReference type="ARBA" id="ARBA00022771"/>
    </source>
</evidence>
<feature type="compositionally biased region" description="Acidic residues" evidence="8">
    <location>
        <begin position="270"/>
        <end position="290"/>
    </location>
</feature>
<sequence>MDIIDNDGRDFHAWLDKDMTDNYITTVIAMLVFVEGDKYDVDDLTLNPCIYVHHGGEWVVQGDMVYSGGRVDVFDYIHENADGKYVKELVDSLGYNDIEKVHFWDPRKEFKNGVRFLGFDSSTCDPFLALLFEYKSIHIYIEHKIKPTYNFNLNRSAGWGGGRGSFLELLNTDVVDLNSDYVEPPFTVLPPKQTETQPETQPEPHIQPQNVPQPEIDYDSEGTDEDDDELATARSKISDDMRREKAYFEELVMLKKLAESKVEGGLNLGDDFDGYSDLDSPSESEDEDDVGYLVAPQHHKRGRGKQNQNDTETEEREATFYVGQQFENPKTFRKAIIDYSIDKGRNIPFSKNDSTRVCAECEHKDKGCKWRIWASWERGRRSFTVKTFVSEHTCGRTPIIKKMTSHWIAEHYQNLFKVNPYMRVQDIQETIWLENGIRVSKDKAARARRRGQALIVGEYKEQYALLPRYAAEILRSNPGNTVKLKLDANVFDRLYLCFEALRKGFLAGCRPFISLDGCFLKGPFGGQLLVAVGRDGNNQMFPLAWAVCEVESTDTWSWFLELLATDLGTSEGAGYTFMSDQQKGLLAAVSNVFPQAESRVCARHVYCNFRGVFGGGLEYRKQFWTIAKSNTVNHFNENIEVMRGISHEAAEDLLKRNYKKWCRAFYTPLSCCDSVDNNMSEVFNPYILSARHKPIITMLEDIREGLMERLHKKRDFIGKKEIMLCPRIQIQLEKHKIWARGWNAYWDGGFCYGVREGATQVKYVVDLNQHTCSCNAWQVSGIPCKHAIVAIWNKVDHPEQYVNAYFCKQTYMKAYEFLLEPLNGPQEWPTSDSIVVAPKVKKVNGRPKTKRRYGVGEVTASGKLKRTGCSMKCSLCGVIGHNKRGCKNAPKQQQHSNNHATAEQTTPQQQHPRTSSAIPMHNRGVGIYTYPNGYQRIATPISQHFPTPQRQRPPAAFYSDHGGEQTIYSFPAHDFPLSQTQPSQGHTISSQALQDLAMARRLEKRP</sequence>
<keyword evidence="5" id="KW-0238">DNA-binding</keyword>
<reference evidence="11" key="2">
    <citation type="submission" date="2025-08" db="UniProtKB">
        <authorList>
            <consortium name="RefSeq"/>
        </authorList>
    </citation>
    <scope>IDENTIFICATION</scope>
    <source>
        <tissue evidence="11">Leaf</tissue>
    </source>
</reference>
<evidence type="ECO:0000256" key="5">
    <source>
        <dbReference type="ARBA" id="ARBA00023125"/>
    </source>
</evidence>
<dbReference type="RefSeq" id="XP_056688767.1">
    <property type="nucleotide sequence ID" value="XM_056832789.1"/>
</dbReference>
<dbReference type="Pfam" id="PF10551">
    <property type="entry name" value="MULE"/>
    <property type="match status" value="1"/>
</dbReference>
<keyword evidence="4" id="KW-0862">Zinc</keyword>
<feature type="compositionally biased region" description="Polar residues" evidence="8">
    <location>
        <begin position="890"/>
        <end position="917"/>
    </location>
</feature>
<reference evidence="10" key="1">
    <citation type="journal article" date="2021" name="Nat. Commun.">
        <title>Genomic analyses provide insights into spinach domestication and the genetic basis of agronomic traits.</title>
        <authorList>
            <person name="Cai X."/>
            <person name="Sun X."/>
            <person name="Xu C."/>
            <person name="Sun H."/>
            <person name="Wang X."/>
            <person name="Ge C."/>
            <person name="Zhang Z."/>
            <person name="Wang Q."/>
            <person name="Fei Z."/>
            <person name="Jiao C."/>
            <person name="Wang Q."/>
        </authorList>
    </citation>
    <scope>NUCLEOTIDE SEQUENCE [LARGE SCALE GENOMIC DNA]</scope>
    <source>
        <strain evidence="10">cv. Varoflay</strain>
    </source>
</reference>
<evidence type="ECO:0000313" key="11">
    <source>
        <dbReference type="RefSeq" id="XP_056688767.1"/>
    </source>
</evidence>
<feature type="compositionally biased region" description="Acidic residues" evidence="8">
    <location>
        <begin position="216"/>
        <end position="230"/>
    </location>
</feature>
<evidence type="ECO:0000256" key="6">
    <source>
        <dbReference type="ARBA" id="ARBA00023172"/>
    </source>
</evidence>
<dbReference type="InterPro" id="IPR001207">
    <property type="entry name" value="Transposase_mutator"/>
</dbReference>
<feature type="compositionally biased region" description="Low complexity" evidence="8">
    <location>
        <begin position="190"/>
        <end position="209"/>
    </location>
</feature>
<evidence type="ECO:0000259" key="9">
    <source>
        <dbReference type="PROSITE" id="PS50966"/>
    </source>
</evidence>
<gene>
    <name evidence="11" type="primary">LOC110785121</name>
</gene>
<dbReference type="SMART" id="SM00575">
    <property type="entry name" value="ZnF_PMZ"/>
    <property type="match status" value="1"/>
</dbReference>
<dbReference type="InterPro" id="IPR018289">
    <property type="entry name" value="MULE_transposase_dom"/>
</dbReference>
<dbReference type="GeneID" id="110785121"/>
<dbReference type="Pfam" id="PF04434">
    <property type="entry name" value="SWIM"/>
    <property type="match status" value="1"/>
</dbReference>
<evidence type="ECO:0000256" key="8">
    <source>
        <dbReference type="SAM" id="MobiDB-lite"/>
    </source>
</evidence>
<evidence type="ECO:0000313" key="10">
    <source>
        <dbReference type="Proteomes" id="UP000813463"/>
    </source>
</evidence>
<dbReference type="PANTHER" id="PTHR31973">
    <property type="entry name" value="POLYPROTEIN, PUTATIVE-RELATED"/>
    <property type="match status" value="1"/>
</dbReference>
<dbReference type="Pfam" id="PF03108">
    <property type="entry name" value="DBD_Tnp_Mut"/>
    <property type="match status" value="1"/>
</dbReference>
<dbReference type="InterPro" id="IPR006564">
    <property type="entry name" value="Znf_PMZ"/>
</dbReference>
<protein>
    <recommendedName>
        <fullName evidence="9">SWIM-type domain-containing protein</fullName>
    </recommendedName>
</protein>
<feature type="domain" description="SWIM-type" evidence="9">
    <location>
        <begin position="763"/>
        <end position="795"/>
    </location>
</feature>
<dbReference type="PROSITE" id="PS01007">
    <property type="entry name" value="TRANSPOSASE_MUTATOR"/>
    <property type="match status" value="1"/>
</dbReference>
<keyword evidence="6" id="KW-0233">DNA recombination</keyword>
<feature type="region of interest" description="Disordered" evidence="8">
    <location>
        <begin position="185"/>
        <end position="237"/>
    </location>
</feature>
<accession>A0ABM3QZG3</accession>